<evidence type="ECO:0000256" key="1">
    <source>
        <dbReference type="ARBA" id="ARBA00010211"/>
    </source>
</evidence>
<keyword evidence="2" id="KW-0479">Metal-binding</keyword>
<sequence>MVVWKRLIRFVATDGRILRGEPLLPSPNFDLGTTTAETKLQAKVIVGDDPYDTTGKTTVSDEKVTVKKLLGPLAQDDVPILRCVGLNYAKHIKEAGRSPPPFPFIFFKPTPCITDHEADVVIPKICQDDQADYEGELCIVIGRDCKDVSEADALSYVAAYTCGNDISSRKLQRDPAFAGRIPQWGFSKGFDTFAPLGPCLVNSELIEDPAKLHLKTIVDGEVRQDESVGDLLFGCAYLISYLSSGTTLQKGSVIMTGTPGGVGAGLNPPRYLVPGNVMEVQISQIGTLRNGVKFA</sequence>
<accession>A0A370TIF0</accession>
<dbReference type="EMBL" id="NPIC01000006">
    <property type="protein sequence ID" value="RDL35136.1"/>
    <property type="molecule type" value="Genomic_DNA"/>
</dbReference>
<dbReference type="PANTHER" id="PTHR11820">
    <property type="entry name" value="ACYLPYRUVASE"/>
    <property type="match status" value="1"/>
</dbReference>
<comment type="caution">
    <text evidence="4">The sequence shown here is derived from an EMBL/GenBank/DDBJ whole genome shotgun (WGS) entry which is preliminary data.</text>
</comment>
<dbReference type="OrthoDB" id="411064at2759"/>
<evidence type="ECO:0000256" key="2">
    <source>
        <dbReference type="ARBA" id="ARBA00022723"/>
    </source>
</evidence>
<dbReference type="Proteomes" id="UP000254866">
    <property type="component" value="Unassembled WGS sequence"/>
</dbReference>
<organism evidence="4 5">
    <name type="scientific">Venustampulla echinocandica</name>
    <dbReference type="NCBI Taxonomy" id="2656787"/>
    <lineage>
        <taxon>Eukaryota</taxon>
        <taxon>Fungi</taxon>
        <taxon>Dikarya</taxon>
        <taxon>Ascomycota</taxon>
        <taxon>Pezizomycotina</taxon>
        <taxon>Leotiomycetes</taxon>
        <taxon>Helotiales</taxon>
        <taxon>Pleuroascaceae</taxon>
        <taxon>Venustampulla</taxon>
    </lineage>
</organism>
<evidence type="ECO:0000313" key="5">
    <source>
        <dbReference type="Proteomes" id="UP000254866"/>
    </source>
</evidence>
<name>A0A370TIF0_9HELO</name>
<proteinExistence type="inferred from homology"/>
<dbReference type="InterPro" id="IPR036663">
    <property type="entry name" value="Fumarylacetoacetase_C_sf"/>
</dbReference>
<dbReference type="SUPFAM" id="SSF56529">
    <property type="entry name" value="FAH"/>
    <property type="match status" value="1"/>
</dbReference>
<dbReference type="STRING" id="2656787.A0A370TIF0"/>
<evidence type="ECO:0000259" key="3">
    <source>
        <dbReference type="Pfam" id="PF01557"/>
    </source>
</evidence>
<keyword evidence="5" id="KW-1185">Reference proteome</keyword>
<dbReference type="Pfam" id="PF01557">
    <property type="entry name" value="FAA_hydrolase"/>
    <property type="match status" value="1"/>
</dbReference>
<dbReference type="FunFam" id="3.90.850.10:FF:000002">
    <property type="entry name" value="2-hydroxyhepta-2,4-diene-1,7-dioate isomerase"/>
    <property type="match status" value="1"/>
</dbReference>
<dbReference type="AlphaFoldDB" id="A0A370TIF0"/>
<comment type="similarity">
    <text evidence="1">Belongs to the FAH family.</text>
</comment>
<dbReference type="Gene3D" id="3.90.850.10">
    <property type="entry name" value="Fumarylacetoacetase-like, C-terminal domain"/>
    <property type="match status" value="1"/>
</dbReference>
<feature type="domain" description="Fumarylacetoacetase-like C-terminal" evidence="3">
    <location>
        <begin position="83"/>
        <end position="292"/>
    </location>
</feature>
<gene>
    <name evidence="4" type="ORF">BP5553_07067</name>
</gene>
<dbReference type="InterPro" id="IPR011234">
    <property type="entry name" value="Fumarylacetoacetase-like_C"/>
</dbReference>
<dbReference type="GO" id="GO:0006107">
    <property type="term" value="P:oxaloacetate metabolic process"/>
    <property type="evidence" value="ECO:0007669"/>
    <property type="project" value="UniProtKB-ARBA"/>
</dbReference>
<dbReference type="PANTHER" id="PTHR11820:SF100">
    <property type="entry name" value="FUMARYLACETOACETATE HYDROLASE FAMILY PROTEIN (AFU_ORTHOLOGUE AFUA_4G01490)"/>
    <property type="match status" value="1"/>
</dbReference>
<evidence type="ECO:0000313" key="4">
    <source>
        <dbReference type="EMBL" id="RDL35136.1"/>
    </source>
</evidence>
<reference evidence="4 5" key="1">
    <citation type="journal article" date="2018" name="IMA Fungus">
        <title>IMA Genome-F 9: Draft genome sequence of Annulohypoxylon stygium, Aspergillus mulundensis, Berkeleyomyces basicola (syn. Thielaviopsis basicola), Ceratocystis smalleyi, two Cercospora beticola strains, Coleophoma cylindrospora, Fusarium fracticaudum, Phialophora cf. hyalina, and Morchella septimelata.</title>
        <authorList>
            <person name="Wingfield B.D."/>
            <person name="Bills G.F."/>
            <person name="Dong Y."/>
            <person name="Huang W."/>
            <person name="Nel W.J."/>
            <person name="Swalarsk-Parry B.S."/>
            <person name="Vaghefi N."/>
            <person name="Wilken P.M."/>
            <person name="An Z."/>
            <person name="de Beer Z.W."/>
            <person name="De Vos L."/>
            <person name="Chen L."/>
            <person name="Duong T.A."/>
            <person name="Gao Y."/>
            <person name="Hammerbacher A."/>
            <person name="Kikkert J.R."/>
            <person name="Li Y."/>
            <person name="Li H."/>
            <person name="Li K."/>
            <person name="Li Q."/>
            <person name="Liu X."/>
            <person name="Ma X."/>
            <person name="Naidoo K."/>
            <person name="Pethybridge S.J."/>
            <person name="Sun J."/>
            <person name="Steenkamp E.T."/>
            <person name="van der Nest M.A."/>
            <person name="van Wyk S."/>
            <person name="Wingfield M.J."/>
            <person name="Xiong C."/>
            <person name="Yue Q."/>
            <person name="Zhang X."/>
        </authorList>
    </citation>
    <scope>NUCLEOTIDE SEQUENCE [LARGE SCALE GENOMIC DNA]</scope>
    <source>
        <strain evidence="4 5">BP 5553</strain>
    </source>
</reference>
<protein>
    <recommendedName>
        <fullName evidence="3">Fumarylacetoacetase-like C-terminal domain-containing protein</fullName>
    </recommendedName>
</protein>
<dbReference type="GeneID" id="43599916"/>
<dbReference type="GO" id="GO:0050163">
    <property type="term" value="F:oxaloacetate tautomerase activity"/>
    <property type="evidence" value="ECO:0007669"/>
    <property type="project" value="UniProtKB-ARBA"/>
</dbReference>
<dbReference type="RefSeq" id="XP_031867959.1">
    <property type="nucleotide sequence ID" value="XM_032015690.1"/>
</dbReference>
<dbReference type="GO" id="GO:0046872">
    <property type="term" value="F:metal ion binding"/>
    <property type="evidence" value="ECO:0007669"/>
    <property type="project" value="UniProtKB-KW"/>
</dbReference>